<dbReference type="SUPFAM" id="SSF54427">
    <property type="entry name" value="NTF2-like"/>
    <property type="match status" value="1"/>
</dbReference>
<sequence>MSAATGAPTPRELFEALIGHIAAGRWQQVADLYARHTVAELSFALPAPASDRAEGREQIRPYLSALSPAGWPAG</sequence>
<evidence type="ECO:0000313" key="1">
    <source>
        <dbReference type="EMBL" id="MFC1411486.1"/>
    </source>
</evidence>
<gene>
    <name evidence="1" type="ORF">ACEZDG_19660</name>
</gene>
<dbReference type="Proteomes" id="UP001592582">
    <property type="component" value="Unassembled WGS sequence"/>
</dbReference>
<organism evidence="1 2">
    <name type="scientific">Streptacidiphilus alkalitolerans</name>
    <dbReference type="NCBI Taxonomy" id="3342712"/>
    <lineage>
        <taxon>Bacteria</taxon>
        <taxon>Bacillati</taxon>
        <taxon>Actinomycetota</taxon>
        <taxon>Actinomycetes</taxon>
        <taxon>Kitasatosporales</taxon>
        <taxon>Streptomycetaceae</taxon>
        <taxon>Streptacidiphilus</taxon>
    </lineage>
</organism>
<dbReference type="EMBL" id="JBHEZX010000008">
    <property type="protein sequence ID" value="MFC1411486.1"/>
    <property type="molecule type" value="Genomic_DNA"/>
</dbReference>
<name>A0ABV6VCU0_9ACTN</name>
<reference evidence="1 2" key="1">
    <citation type="submission" date="2024-09" db="EMBL/GenBank/DDBJ databases">
        <authorList>
            <person name="Lee S.D."/>
        </authorList>
    </citation>
    <scope>NUCLEOTIDE SEQUENCE [LARGE SCALE GENOMIC DNA]</scope>
    <source>
        <strain evidence="1 2">N1-1</strain>
    </source>
</reference>
<keyword evidence="2" id="KW-1185">Reference proteome</keyword>
<accession>A0ABV6VCU0</accession>
<dbReference type="Gene3D" id="3.10.450.50">
    <property type="match status" value="1"/>
</dbReference>
<protein>
    <submittedName>
        <fullName evidence="1">Uncharacterized protein</fullName>
    </submittedName>
</protein>
<dbReference type="InterPro" id="IPR032710">
    <property type="entry name" value="NTF2-like_dom_sf"/>
</dbReference>
<comment type="caution">
    <text evidence="1">The sequence shown here is derived from an EMBL/GenBank/DDBJ whole genome shotgun (WGS) entry which is preliminary data.</text>
</comment>
<proteinExistence type="predicted"/>
<evidence type="ECO:0000313" key="2">
    <source>
        <dbReference type="Proteomes" id="UP001592582"/>
    </source>
</evidence>